<dbReference type="InterPro" id="IPR011650">
    <property type="entry name" value="Peptidase_M20_dimer"/>
</dbReference>
<protein>
    <recommendedName>
        <fullName evidence="4">Peptidase M20 dimerisation domain-containing protein</fullName>
    </recommendedName>
</protein>
<dbReference type="SUPFAM" id="SSF53187">
    <property type="entry name" value="Zn-dependent exopeptidases"/>
    <property type="match status" value="1"/>
</dbReference>
<keyword evidence="1" id="KW-0645">Protease</keyword>
<dbReference type="NCBIfam" id="NF005914">
    <property type="entry name" value="PRK07907.1"/>
    <property type="match status" value="1"/>
</dbReference>
<feature type="domain" description="Peptidase M20 dimerisation" evidence="4">
    <location>
        <begin position="214"/>
        <end position="362"/>
    </location>
</feature>
<evidence type="ECO:0000256" key="3">
    <source>
        <dbReference type="ARBA" id="ARBA00022801"/>
    </source>
</evidence>
<dbReference type="NCBIfam" id="NF006053">
    <property type="entry name" value="PRK08201.1"/>
    <property type="match status" value="1"/>
</dbReference>
<evidence type="ECO:0000313" key="6">
    <source>
        <dbReference type="Proteomes" id="UP000697995"/>
    </source>
</evidence>
<name>A0ABS1CXA6_9PROT</name>
<dbReference type="Proteomes" id="UP000697995">
    <property type="component" value="Unassembled WGS sequence"/>
</dbReference>
<dbReference type="RefSeq" id="WP_133221009.1">
    <property type="nucleotide sequence ID" value="NZ_NRSG01000075.1"/>
</dbReference>
<keyword evidence="6" id="KW-1185">Reference proteome</keyword>
<comment type="caution">
    <text evidence="5">The sequence shown here is derived from an EMBL/GenBank/DDBJ whole genome shotgun (WGS) entry which is preliminary data.</text>
</comment>
<proteinExistence type="predicted"/>
<evidence type="ECO:0000313" key="5">
    <source>
        <dbReference type="EMBL" id="MBK1658955.1"/>
    </source>
</evidence>
<keyword evidence="2" id="KW-0479">Metal-binding</keyword>
<keyword evidence="3" id="KW-0378">Hydrolase</keyword>
<accession>A0ABS1CXA6</accession>
<dbReference type="PANTHER" id="PTHR43270:SF12">
    <property type="entry name" value="SUCCINYL-DIAMINOPIMELATE DESUCCINYLASE"/>
    <property type="match status" value="1"/>
</dbReference>
<dbReference type="EMBL" id="NRSG01000075">
    <property type="protein sequence ID" value="MBK1658955.1"/>
    <property type="molecule type" value="Genomic_DNA"/>
</dbReference>
<dbReference type="InterPro" id="IPR002933">
    <property type="entry name" value="Peptidase_M20"/>
</dbReference>
<reference evidence="5 6" key="1">
    <citation type="journal article" date="2020" name="Microorganisms">
        <title>Osmotic Adaptation and Compatible Solute Biosynthesis of Phototrophic Bacteria as Revealed from Genome Analyses.</title>
        <authorList>
            <person name="Imhoff J.F."/>
            <person name="Rahn T."/>
            <person name="Kunzel S."/>
            <person name="Keller A."/>
            <person name="Neulinger S.C."/>
        </authorList>
    </citation>
    <scope>NUCLEOTIDE SEQUENCE [LARGE SCALE GENOMIC DNA]</scope>
    <source>
        <strain evidence="5 6">DSM 15382</strain>
    </source>
</reference>
<dbReference type="Gene3D" id="3.40.630.10">
    <property type="entry name" value="Zn peptidases"/>
    <property type="match status" value="1"/>
</dbReference>
<dbReference type="PANTHER" id="PTHR43270">
    <property type="entry name" value="BETA-ALA-HIS DIPEPTIDASE"/>
    <property type="match status" value="1"/>
</dbReference>
<dbReference type="Pfam" id="PF01546">
    <property type="entry name" value="Peptidase_M20"/>
    <property type="match status" value="1"/>
</dbReference>
<gene>
    <name evidence="5" type="ORF">CKO45_11995</name>
</gene>
<dbReference type="NCBIfam" id="NF006579">
    <property type="entry name" value="PRK09104.1"/>
    <property type="match status" value="1"/>
</dbReference>
<dbReference type="Pfam" id="PF07687">
    <property type="entry name" value="M20_dimer"/>
    <property type="match status" value="1"/>
</dbReference>
<evidence type="ECO:0000256" key="1">
    <source>
        <dbReference type="ARBA" id="ARBA00022670"/>
    </source>
</evidence>
<organism evidence="5 6">
    <name type="scientific">Paracraurococcus ruber</name>
    <dbReference type="NCBI Taxonomy" id="77675"/>
    <lineage>
        <taxon>Bacteria</taxon>
        <taxon>Pseudomonadati</taxon>
        <taxon>Pseudomonadota</taxon>
        <taxon>Alphaproteobacteria</taxon>
        <taxon>Acetobacterales</taxon>
        <taxon>Roseomonadaceae</taxon>
        <taxon>Paracraurococcus</taxon>
    </lineage>
</organism>
<sequence length="464" mass="49802">MTQPLPAILAHLDETAPEARARLIDWLRIPSVSAQPAHAADCRRAADWMAAQLAGLGFAAEVKPTAGHPVVLATHPGTGGANAPHLLFYGHYDVQPAEPFDLWTSPPFDPAVVEGPRGPRVVARGAVDDKGQCMTWLEAFRAWHAVAGGPPCRVTVLVEGEEEVGSTSLDAFLAENRDALRADVAVISDTGMWDIDTPALTTSLRGMVYSQIDVRAASRDLHSGMYGGSARNVINLLTQILGDLHDEDGRVRIPGFYDGVRELTNAQRVEWDALGFDEAAYLRAIGLSVPVGEKGRGALERLWARPTADINGIWGGYTGEGGKTVIAAEAHAKLSCRLVPGQDPQKVAEGIRRFVADRLPPDCSAEVQIFSTTPGIEVPADSRWVQAARRALQAEYGKPALLMGCGGSIPVVESLRRILGLDSLLVGFGLEDDQVHSPNEKFEMRCLHQGARSHARLLAEIAGP</sequence>
<dbReference type="InterPro" id="IPR051458">
    <property type="entry name" value="Cyt/Met_Dipeptidase"/>
</dbReference>
<evidence type="ECO:0000259" key="4">
    <source>
        <dbReference type="Pfam" id="PF07687"/>
    </source>
</evidence>
<dbReference type="Gene3D" id="3.30.70.360">
    <property type="match status" value="1"/>
</dbReference>
<evidence type="ECO:0000256" key="2">
    <source>
        <dbReference type="ARBA" id="ARBA00022723"/>
    </source>
</evidence>